<reference evidence="1 2" key="1">
    <citation type="journal article" date="2019" name="Commun. Biol.">
        <title>The bagworm genome reveals a unique fibroin gene that provides high tensile strength.</title>
        <authorList>
            <person name="Kono N."/>
            <person name="Nakamura H."/>
            <person name="Ohtoshi R."/>
            <person name="Tomita M."/>
            <person name="Numata K."/>
            <person name="Arakawa K."/>
        </authorList>
    </citation>
    <scope>NUCLEOTIDE SEQUENCE [LARGE SCALE GENOMIC DNA]</scope>
</reference>
<protein>
    <submittedName>
        <fullName evidence="1">Uncharacterized protein</fullName>
    </submittedName>
</protein>
<dbReference type="EMBL" id="BGZK01000141">
    <property type="protein sequence ID" value="GBP22576.1"/>
    <property type="molecule type" value="Genomic_DNA"/>
</dbReference>
<name>A0A4C1U9K4_EUMVA</name>
<evidence type="ECO:0000313" key="2">
    <source>
        <dbReference type="Proteomes" id="UP000299102"/>
    </source>
</evidence>
<dbReference type="AlphaFoldDB" id="A0A4C1U9K4"/>
<accession>A0A4C1U9K4</accession>
<organism evidence="1 2">
    <name type="scientific">Eumeta variegata</name>
    <name type="common">Bagworm moth</name>
    <name type="synonym">Eumeta japonica</name>
    <dbReference type="NCBI Taxonomy" id="151549"/>
    <lineage>
        <taxon>Eukaryota</taxon>
        <taxon>Metazoa</taxon>
        <taxon>Ecdysozoa</taxon>
        <taxon>Arthropoda</taxon>
        <taxon>Hexapoda</taxon>
        <taxon>Insecta</taxon>
        <taxon>Pterygota</taxon>
        <taxon>Neoptera</taxon>
        <taxon>Endopterygota</taxon>
        <taxon>Lepidoptera</taxon>
        <taxon>Glossata</taxon>
        <taxon>Ditrysia</taxon>
        <taxon>Tineoidea</taxon>
        <taxon>Psychidae</taxon>
        <taxon>Oiketicinae</taxon>
        <taxon>Eumeta</taxon>
    </lineage>
</organism>
<keyword evidence="2" id="KW-1185">Reference proteome</keyword>
<comment type="caution">
    <text evidence="1">The sequence shown here is derived from an EMBL/GenBank/DDBJ whole genome shotgun (WGS) entry which is preliminary data.</text>
</comment>
<dbReference type="Proteomes" id="UP000299102">
    <property type="component" value="Unassembled WGS sequence"/>
</dbReference>
<sequence length="196" mass="21474">MRAITITSPAFAPASRHDLLASRRRLPPIACLHNYPTQIINTLGGRFLIPTSHFPHDPQRGLIGETLWAELANSLFRPYSVIWFVIIPKHPNPALDSDRDTVLFSDPSPALDLDFEYGLYIECSPSLNLDSGRILHLDSNYGIDSDHATIVFSIPAPLSIPILDPLKQWGLISHCDGARPGGGHLGGAPPDSPLNY</sequence>
<proteinExistence type="predicted"/>
<gene>
    <name evidence="1" type="ORF">EVAR_84816_1</name>
</gene>
<evidence type="ECO:0000313" key="1">
    <source>
        <dbReference type="EMBL" id="GBP22576.1"/>
    </source>
</evidence>